<organism evidence="2 3">
    <name type="scientific">Chryseobacterium suipulveris</name>
    <dbReference type="NCBI Taxonomy" id="2929800"/>
    <lineage>
        <taxon>Bacteria</taxon>
        <taxon>Pseudomonadati</taxon>
        <taxon>Bacteroidota</taxon>
        <taxon>Flavobacteriia</taxon>
        <taxon>Flavobacteriales</taxon>
        <taxon>Weeksellaceae</taxon>
        <taxon>Chryseobacterium group</taxon>
        <taxon>Chryseobacterium</taxon>
    </lineage>
</organism>
<evidence type="ECO:0000313" key="3">
    <source>
        <dbReference type="Proteomes" id="UP000831460"/>
    </source>
</evidence>
<dbReference type="Gene3D" id="3.40.50.12780">
    <property type="entry name" value="N-terminal domain of ligase-like"/>
    <property type="match status" value="1"/>
</dbReference>
<dbReference type="RefSeq" id="WP_243550711.1">
    <property type="nucleotide sequence ID" value="NZ_CP094532.1"/>
</dbReference>
<dbReference type="EMBL" id="CP094532">
    <property type="protein sequence ID" value="UOE41800.1"/>
    <property type="molecule type" value="Genomic_DNA"/>
</dbReference>
<reference evidence="2 3" key="1">
    <citation type="submission" date="2022-03" db="EMBL/GenBank/DDBJ databases">
        <title>Chryseobacterium sp. isolated from particulate matters in swine house.</title>
        <authorList>
            <person name="Won M."/>
            <person name="Kim S.-J."/>
            <person name="Kwon S.-W."/>
        </authorList>
    </citation>
    <scope>NUCLEOTIDE SEQUENCE [LARGE SCALE GENOMIC DNA]</scope>
    <source>
        <strain evidence="2 3">SC2-2</strain>
    </source>
</reference>
<keyword evidence="2" id="KW-0808">Transferase</keyword>
<dbReference type="InterPro" id="IPR042099">
    <property type="entry name" value="ANL_N_sf"/>
</dbReference>
<accession>A0ABY4BZ60</accession>
<feature type="domain" description="Acyl-protein synthetase LuxE" evidence="1">
    <location>
        <begin position="14"/>
        <end position="318"/>
    </location>
</feature>
<dbReference type="InterPro" id="IPR007534">
    <property type="entry name" value="LuxE"/>
</dbReference>
<proteinExistence type="predicted"/>
<name>A0ABY4BZ60_9FLAO</name>
<evidence type="ECO:0000313" key="2">
    <source>
        <dbReference type="EMBL" id="UOE41800.1"/>
    </source>
</evidence>
<evidence type="ECO:0000259" key="1">
    <source>
        <dbReference type="Pfam" id="PF04443"/>
    </source>
</evidence>
<keyword evidence="3" id="KW-1185">Reference proteome</keyword>
<dbReference type="GO" id="GO:0016740">
    <property type="term" value="F:transferase activity"/>
    <property type="evidence" value="ECO:0007669"/>
    <property type="project" value="UniProtKB-KW"/>
</dbReference>
<dbReference type="Pfam" id="PF04443">
    <property type="entry name" value="LuxE"/>
    <property type="match status" value="1"/>
</dbReference>
<dbReference type="Proteomes" id="UP000831460">
    <property type="component" value="Chromosome"/>
</dbReference>
<protein>
    <submittedName>
        <fullName evidence="2">Acyl transferase</fullName>
    </submittedName>
</protein>
<gene>
    <name evidence="2" type="ORF">MTP09_03970</name>
</gene>
<sequence length="377" mass="43673">MKSDNFNITTESEFQTACLETFRYQYENVEVYRKFVDYLNINPNEINEVEKIPFLPIEMFKNHLVLDKGFEAADFFQSSGTTQIQTRSKHYIADFKLYEESIYRSFEQFIGKPEDYIFLGLLPNYSENPHSSLIYMVDFLMKKSAKPENGYFLYNHSELFDLLERFENLSVTESKKVILFGVSFALLDFLDYCNSERSEETQSPTLQLSNTLTVIETGGMKGRKEEMTKDELLKILQKGFGTDRIFSEYSMTELLSQAYSLGENIYQTPNWMRVLIRNTEDPFSYVENGRNGAVNIVDLANRHSCSFIATQDLGKIVNDVEAPRYARNDKGKLSFGNESVNMLREPQHDKSLIQKSRFQVLGRIDHSDIRGCSLLVS</sequence>